<dbReference type="Proteomes" id="UP000003598">
    <property type="component" value="Unassembled WGS sequence"/>
</dbReference>
<evidence type="ECO:0000313" key="2">
    <source>
        <dbReference type="Proteomes" id="UP000003598"/>
    </source>
</evidence>
<accession>G5SQX7</accession>
<dbReference type="AlphaFoldDB" id="G5SQX7"/>
<proteinExistence type="predicted"/>
<comment type="caution">
    <text evidence="1">The sequence shown here is derived from an EMBL/GenBank/DDBJ whole genome shotgun (WGS) entry which is preliminary data.</text>
</comment>
<protein>
    <submittedName>
        <fullName evidence="1">Uncharacterized protein</fullName>
    </submittedName>
</protein>
<evidence type="ECO:0000313" key="1">
    <source>
        <dbReference type="EMBL" id="EHH00530.1"/>
    </source>
</evidence>
<dbReference type="HOGENOM" id="CLU_3064375_0_0_10"/>
<name>G5SQX7_9BACT</name>
<dbReference type="EMBL" id="AFFY01000022">
    <property type="protein sequence ID" value="EHH00530.1"/>
    <property type="molecule type" value="Genomic_DNA"/>
</dbReference>
<keyword evidence="2" id="KW-1185">Reference proteome</keyword>
<dbReference type="STRING" id="762968.HMPREF9441_01767"/>
<organism evidence="1 2">
    <name type="scientific">Paraprevotella clara YIT 11840</name>
    <dbReference type="NCBI Taxonomy" id="762968"/>
    <lineage>
        <taxon>Bacteria</taxon>
        <taxon>Pseudomonadati</taxon>
        <taxon>Bacteroidota</taxon>
        <taxon>Bacteroidia</taxon>
        <taxon>Bacteroidales</taxon>
        <taxon>Prevotellaceae</taxon>
        <taxon>Paraprevotella</taxon>
    </lineage>
</organism>
<sequence length="53" mass="6053">MGRESRIFGQKALRAAQGHSRVSGKRQSVSRRVFFLFFVSPLCRIVRTDADKV</sequence>
<gene>
    <name evidence="1" type="ORF">HMPREF9441_01767</name>
</gene>
<reference evidence="1 2" key="1">
    <citation type="submission" date="2011-03" db="EMBL/GenBank/DDBJ databases">
        <authorList>
            <person name="Weinstock G."/>
            <person name="Sodergren E."/>
            <person name="Clifton S."/>
            <person name="Fulton L."/>
            <person name="Fulton B."/>
            <person name="Courtney L."/>
            <person name="Fronick C."/>
            <person name="Harrison M."/>
            <person name="Strong C."/>
            <person name="Farmer C."/>
            <person name="Delahaunty K."/>
            <person name="Markovic C."/>
            <person name="Hall O."/>
            <person name="Minx P."/>
            <person name="Tomlinson C."/>
            <person name="Mitreva M."/>
            <person name="Hou S."/>
            <person name="Chen J."/>
            <person name="Wollam A."/>
            <person name="Pepin K.H."/>
            <person name="Johnson M."/>
            <person name="Bhonagiri V."/>
            <person name="Zhang X."/>
            <person name="Suruliraj S."/>
            <person name="Warren W."/>
            <person name="Chinwalla A."/>
            <person name="Mardis E.R."/>
            <person name="Wilson R.K."/>
        </authorList>
    </citation>
    <scope>NUCLEOTIDE SEQUENCE [LARGE SCALE GENOMIC DNA]</scope>
    <source>
        <strain evidence="1 2">YIT 11840</strain>
    </source>
</reference>